<sequence length="454" mass="53052">MNAKMKYIIPFFLLSIVFACKESKENNTAYLGGKIINPKSDYIILFNHDKVLDSIKLNEDHTFSRKFNNIKEGLYYFKHGPEHQYIYLEPNDSLLIRLNTWDFDESLVFSGSSANKNNILINSFLDAEKKEQFFHNLHQLPPSKFKAKIDSLKQVNLKQIEEFKINNPNVSNKFLEILNISFIFPLYSELECYTVNYKPTINPINLPSFFKHRKSINMGLDSIMFFSTYSDYVIGKIYNDVYQQGFQKDTDEFTVALLKAIDNNISSEKLKNTYLKHATVKYFYRKSSCDINKNSFYTFFKLNTSIKDKKEIQRLLNDAKQLRRKDSFPSFNVMNSNGDSLDIRKVIKGKKSAVYFRNTDHSLSNTVASRTNFLSKKVPGIQFVIINMIGNNDYYSRKMNTKEQYYLKDNSKAYQFLTSKYPRTVLVSENGVIQNGFSSFNSMKILKQLQELEK</sequence>
<evidence type="ECO:0000313" key="1">
    <source>
        <dbReference type="EMBL" id="SFZ81953.1"/>
    </source>
</evidence>
<keyword evidence="2" id="KW-1185">Reference proteome</keyword>
<organism evidence="1 2">
    <name type="scientific">Tenacibaculum maritimum NCIMB 2154</name>
    <dbReference type="NCBI Taxonomy" id="1349785"/>
    <lineage>
        <taxon>Bacteria</taxon>
        <taxon>Pseudomonadati</taxon>
        <taxon>Bacteroidota</taxon>
        <taxon>Flavobacteriia</taxon>
        <taxon>Flavobacteriales</taxon>
        <taxon>Flavobacteriaceae</taxon>
        <taxon>Tenacibaculum</taxon>
    </lineage>
</organism>
<gene>
    <name evidence="1" type="ORF">MARIT_1357</name>
</gene>
<accession>A0A2H1E8S7</accession>
<name>A0A2H1E8S7_9FLAO</name>
<protein>
    <recommendedName>
        <fullName evidence="3">Lipoprotein</fullName>
    </recommendedName>
</protein>
<reference evidence="1 2" key="1">
    <citation type="submission" date="2016-11" db="EMBL/GenBank/DDBJ databases">
        <authorList>
            <person name="Jaros S."/>
            <person name="Januszkiewicz K."/>
            <person name="Wedrychowicz H."/>
        </authorList>
    </citation>
    <scope>NUCLEOTIDE SEQUENCE [LARGE SCALE GENOMIC DNA]</scope>
    <source>
        <strain evidence="1">NCIMB 2154T</strain>
    </source>
</reference>
<dbReference type="KEGG" id="tmar:MARIT_1357"/>
<dbReference type="Proteomes" id="UP000231564">
    <property type="component" value="Chromosome MARIT"/>
</dbReference>
<evidence type="ECO:0000313" key="2">
    <source>
        <dbReference type="Proteomes" id="UP000231564"/>
    </source>
</evidence>
<dbReference type="STRING" id="1349785.GCA_000509405_00725"/>
<dbReference type="AlphaFoldDB" id="A0A2H1E8S7"/>
<evidence type="ECO:0008006" key="3">
    <source>
        <dbReference type="Google" id="ProtNLM"/>
    </source>
</evidence>
<dbReference type="PROSITE" id="PS51257">
    <property type="entry name" value="PROKAR_LIPOPROTEIN"/>
    <property type="match status" value="1"/>
</dbReference>
<proteinExistence type="predicted"/>
<dbReference type="Gene3D" id="3.40.30.10">
    <property type="entry name" value="Glutaredoxin"/>
    <property type="match status" value="1"/>
</dbReference>
<dbReference type="EMBL" id="LT634361">
    <property type="protein sequence ID" value="SFZ81953.1"/>
    <property type="molecule type" value="Genomic_DNA"/>
</dbReference>